<dbReference type="Gene3D" id="1.10.3210.10">
    <property type="entry name" value="Hypothetical protein af1432"/>
    <property type="match status" value="1"/>
</dbReference>
<name>A0A6I4ICX1_9SPHI</name>
<dbReference type="CDD" id="cd00077">
    <property type="entry name" value="HDc"/>
    <property type="match status" value="1"/>
</dbReference>
<dbReference type="OrthoDB" id="5728337at2"/>
<feature type="domain" description="HD" evidence="1">
    <location>
        <begin position="27"/>
        <end position="122"/>
    </location>
</feature>
<accession>A0A6I4ICX1</accession>
<dbReference type="Proteomes" id="UP000434850">
    <property type="component" value="Unassembled WGS sequence"/>
</dbReference>
<sequence length="196" mass="22548">MRAERAGQYILQKLTQELPPHFTYHNANHTLDVHNAALTIARAEGVNEAETDLLLAAAWYHDAGYLEGITDHEEVSCRITKQYLPEFGYNDKEIAIIRSMIRATRLPQAPQNHVEQILADADLDYLGRTDFAVISEKLYTELKHLGAVTNAEDWDKKQVKFLQEHQYFTKTSINTRQAQKELNLAEIKARLHLHEK</sequence>
<keyword evidence="3" id="KW-1185">Reference proteome</keyword>
<evidence type="ECO:0000313" key="2">
    <source>
        <dbReference type="EMBL" id="MVN93041.1"/>
    </source>
</evidence>
<dbReference type="InterPro" id="IPR006674">
    <property type="entry name" value="HD_domain"/>
</dbReference>
<dbReference type="Pfam" id="PF01966">
    <property type="entry name" value="HD"/>
    <property type="match status" value="1"/>
</dbReference>
<proteinExistence type="predicted"/>
<organism evidence="2 3">
    <name type="scientific">Mucilaginibacter aquatilis</name>
    <dbReference type="NCBI Taxonomy" id="1517760"/>
    <lineage>
        <taxon>Bacteria</taxon>
        <taxon>Pseudomonadati</taxon>
        <taxon>Bacteroidota</taxon>
        <taxon>Sphingobacteriia</taxon>
        <taxon>Sphingobacteriales</taxon>
        <taxon>Sphingobacteriaceae</taxon>
        <taxon>Mucilaginibacter</taxon>
    </lineage>
</organism>
<dbReference type="AlphaFoldDB" id="A0A6I4ICX1"/>
<dbReference type="SUPFAM" id="SSF109604">
    <property type="entry name" value="HD-domain/PDEase-like"/>
    <property type="match status" value="1"/>
</dbReference>
<evidence type="ECO:0000259" key="1">
    <source>
        <dbReference type="Pfam" id="PF01966"/>
    </source>
</evidence>
<comment type="caution">
    <text evidence="2">The sequence shown here is derived from an EMBL/GenBank/DDBJ whole genome shotgun (WGS) entry which is preliminary data.</text>
</comment>
<reference evidence="2 3" key="1">
    <citation type="submission" date="2019-12" db="EMBL/GenBank/DDBJ databases">
        <title>Mucilaginibacter sp. HME9299 genome sequencing and assembly.</title>
        <authorList>
            <person name="Kang H."/>
            <person name="Kim H."/>
            <person name="Joh K."/>
        </authorList>
    </citation>
    <scope>NUCLEOTIDE SEQUENCE [LARGE SCALE GENOMIC DNA]</scope>
    <source>
        <strain evidence="2 3">HME9299</strain>
    </source>
</reference>
<dbReference type="RefSeq" id="WP_157543359.1">
    <property type="nucleotide sequence ID" value="NZ_WQLA01000008.1"/>
</dbReference>
<protein>
    <submittedName>
        <fullName evidence="2">HD domain-containing protein</fullName>
    </submittedName>
</protein>
<evidence type="ECO:0000313" key="3">
    <source>
        <dbReference type="Proteomes" id="UP000434850"/>
    </source>
</evidence>
<dbReference type="InterPro" id="IPR003607">
    <property type="entry name" value="HD/PDEase_dom"/>
</dbReference>
<dbReference type="EMBL" id="WQLA01000008">
    <property type="protein sequence ID" value="MVN93041.1"/>
    <property type="molecule type" value="Genomic_DNA"/>
</dbReference>
<gene>
    <name evidence="2" type="ORF">GO816_18060</name>
</gene>